<comment type="catalytic activity">
    <reaction evidence="5">
        <text>3',3'-c-di-GMP + H2O = 5'-phosphoguanylyl(3'-&gt;5')guanosine + H(+)</text>
        <dbReference type="Rhea" id="RHEA:24902"/>
        <dbReference type="ChEBI" id="CHEBI:15377"/>
        <dbReference type="ChEBI" id="CHEBI:15378"/>
        <dbReference type="ChEBI" id="CHEBI:58754"/>
        <dbReference type="ChEBI" id="CHEBI:58805"/>
        <dbReference type="EC" id="3.1.4.52"/>
    </reaction>
    <physiologicalReaction direction="left-to-right" evidence="5">
        <dbReference type="Rhea" id="RHEA:24903"/>
    </physiologicalReaction>
</comment>
<dbReference type="InterPro" id="IPR000160">
    <property type="entry name" value="GGDEF_dom"/>
</dbReference>
<dbReference type="SMART" id="SM00086">
    <property type="entry name" value="PAC"/>
    <property type="match status" value="4"/>
</dbReference>
<reference evidence="10 11" key="1">
    <citation type="submission" date="2014-07" db="EMBL/GenBank/DDBJ databases">
        <authorList>
            <person name="Urmite Genomes Urmite Genomes"/>
        </authorList>
    </citation>
    <scope>NUCLEOTIDE SEQUENCE [LARGE SCALE GENOMIC DNA]</scope>
    <source>
        <strain evidence="10 11">20_BN</strain>
    </source>
</reference>
<evidence type="ECO:0000256" key="4">
    <source>
        <dbReference type="ARBA" id="ARBA00022636"/>
    </source>
</evidence>
<dbReference type="EC" id="3.1.4.52" evidence="3"/>
<feature type="domain" description="PAC" evidence="7">
    <location>
        <begin position="99"/>
        <end position="150"/>
    </location>
</feature>
<dbReference type="Pfam" id="PF00989">
    <property type="entry name" value="PAS"/>
    <property type="match status" value="1"/>
</dbReference>
<dbReference type="Pfam" id="PF00990">
    <property type="entry name" value="GGDEF"/>
    <property type="match status" value="1"/>
</dbReference>
<dbReference type="CDD" id="cd01949">
    <property type="entry name" value="GGDEF"/>
    <property type="match status" value="1"/>
</dbReference>
<feature type="domain" description="PAS" evidence="6">
    <location>
        <begin position="405"/>
        <end position="454"/>
    </location>
</feature>
<dbReference type="SUPFAM" id="SSF55073">
    <property type="entry name" value="Nucleotide cyclase"/>
    <property type="match status" value="1"/>
</dbReference>
<name>A0A078LRC2_9PSED</name>
<evidence type="ECO:0000256" key="3">
    <source>
        <dbReference type="ARBA" id="ARBA00012282"/>
    </source>
</evidence>
<dbReference type="CDD" id="cd00130">
    <property type="entry name" value="PAS"/>
    <property type="match status" value="4"/>
</dbReference>
<feature type="domain" description="PAS" evidence="6">
    <location>
        <begin position="23"/>
        <end position="95"/>
    </location>
</feature>
<protein>
    <recommendedName>
        <fullName evidence="3">cyclic-guanylate-specific phosphodiesterase</fullName>
        <ecNumber evidence="3">3.1.4.52</ecNumber>
    </recommendedName>
</protein>
<dbReference type="Pfam" id="PF08447">
    <property type="entry name" value="PAS_3"/>
    <property type="match status" value="2"/>
</dbReference>
<gene>
    <name evidence="10" type="ORF">BN1079_01148</name>
</gene>
<dbReference type="PROSITE" id="PS50113">
    <property type="entry name" value="PAC"/>
    <property type="match status" value="3"/>
</dbReference>
<feature type="domain" description="PAS" evidence="6">
    <location>
        <begin position="280"/>
        <end position="326"/>
    </location>
</feature>
<dbReference type="Proteomes" id="UP000053902">
    <property type="component" value="Unassembled WGS sequence"/>
</dbReference>
<evidence type="ECO:0000256" key="5">
    <source>
        <dbReference type="ARBA" id="ARBA00051114"/>
    </source>
</evidence>
<dbReference type="GO" id="GO:0006355">
    <property type="term" value="P:regulation of DNA-templated transcription"/>
    <property type="evidence" value="ECO:0007669"/>
    <property type="project" value="InterPro"/>
</dbReference>
<dbReference type="FunFam" id="3.20.20.450:FF:000001">
    <property type="entry name" value="Cyclic di-GMP phosphodiesterase yahA"/>
    <property type="match status" value="1"/>
</dbReference>
<dbReference type="RefSeq" id="WP_081950810.1">
    <property type="nucleotide sequence ID" value="NZ_CCSF01000001.1"/>
</dbReference>
<dbReference type="OrthoDB" id="9804951at2"/>
<feature type="domain" description="EAL" evidence="8">
    <location>
        <begin position="707"/>
        <end position="962"/>
    </location>
</feature>
<sequence>MSFDNVSPRAYLCTTGSSEALQDAAQLTGLLSGANLGVWSWDPNTGSVLWSEGCQRLFGFDSEQSIPAGTEYPDLVAENDRSMVRERFRTILREQEALFTIRHRIDWPDASQRWLELRGQWQSNATGQPILIGIIRDISDEVLLKQELQDAQDRLALALSSLELGTWDWHIPSDTLSTSIRAAELQGTFYRPFQGPFQEFFSYVRPEDRAVMQQTYRDLLDGRRQDYQAVYQTRLHDGNIRYLESTAKLYRDERGAPLRMAGIIKDISERVSREQQAEASEAKFATLFQGSPDAISVSNIRDGKFLEINPGFTQTFGWQASEIVDRDATQIRFWQDEQQREILYQQLTRDQSLDNVEAKFLTRDGKALTCVVSSRFIRIERRLCIITTFRDITARQMAEAALRASEEKFAKAFHSSPDAITITELSSGRFIEVNEGFHRLTGYRPHEVIGRTSMELAIWPGEQRRKILEALERDGRVCNQEILAQDRHGQLKHTEVSVEIIKLNGTDCILLTARDISQLKAAHAQIQHLAYHDPLTNLPNRTLLMNRLVQQIALHKRHNLRAALLFMDLDHFKHINDSLGHPVGDAVLRTVTTRLQTNIRQEDTVARLGGDEFVILLTGLSGKRADIIRHVRDVAEKLRKMLAEPMVCDGNRLQVTPSIGIALIPDHGETPADLLKRADIALYRAKDAGRNAIQLFQNTMQEAASARLQLESELRLALLHDEFELFLQPQVDARSGAIIGAEALLRWQHPTHGLRTPAHFIDVLEDSGLIVEVGGWVIKQICQMAAELLASRLVNADTFSLSINISPHQFRENDFVECILAALKEAELPQGMISLEITEGVVIENLDDTIVKMHRLRKHGVSFAMDDFGTGYSSLTYLKRLPVDLLKIDQSFVHDALNGGNDAEIIRAIVSMAKSLGLEVIAEGVEQQGQLDLLQKQDCHLYQGYLFSKPLPFSQFIELLRE</sequence>
<evidence type="ECO:0000313" key="11">
    <source>
        <dbReference type="Proteomes" id="UP000053902"/>
    </source>
</evidence>
<dbReference type="InterPro" id="IPR035965">
    <property type="entry name" value="PAS-like_dom_sf"/>
</dbReference>
<dbReference type="InterPro" id="IPR001610">
    <property type="entry name" value="PAC"/>
</dbReference>
<dbReference type="InterPro" id="IPR035919">
    <property type="entry name" value="EAL_sf"/>
</dbReference>
<accession>A0A078LRC2</accession>
<evidence type="ECO:0000256" key="1">
    <source>
        <dbReference type="ARBA" id="ARBA00001946"/>
    </source>
</evidence>
<dbReference type="PANTHER" id="PTHR44757">
    <property type="entry name" value="DIGUANYLATE CYCLASE DGCP"/>
    <property type="match status" value="1"/>
</dbReference>
<dbReference type="InterPro" id="IPR000700">
    <property type="entry name" value="PAS-assoc_C"/>
</dbReference>
<comment type="subcellular location">
    <subcellularLocation>
        <location evidence="2">Cell inner membrane</location>
    </subcellularLocation>
</comment>
<feature type="domain" description="PAC" evidence="7">
    <location>
        <begin position="354"/>
        <end position="404"/>
    </location>
</feature>
<dbReference type="GO" id="GO:0071111">
    <property type="term" value="F:cyclic-guanylate-specific phosphodiesterase activity"/>
    <property type="evidence" value="ECO:0007669"/>
    <property type="project" value="UniProtKB-EC"/>
</dbReference>
<dbReference type="SUPFAM" id="SSF55785">
    <property type="entry name" value="PYP-like sensor domain (PAS domain)"/>
    <property type="match status" value="4"/>
</dbReference>
<comment type="cofactor">
    <cofactor evidence="1">
        <name>Mg(2+)</name>
        <dbReference type="ChEBI" id="CHEBI:18420"/>
    </cofactor>
</comment>
<dbReference type="InterPro" id="IPR013767">
    <property type="entry name" value="PAS_fold"/>
</dbReference>
<dbReference type="PROSITE" id="PS50883">
    <property type="entry name" value="EAL"/>
    <property type="match status" value="1"/>
</dbReference>
<organism evidence="10 11">
    <name type="scientific">Pseudomonas saudiphocaensis</name>
    <dbReference type="NCBI Taxonomy" id="1499686"/>
    <lineage>
        <taxon>Bacteria</taxon>
        <taxon>Pseudomonadati</taxon>
        <taxon>Pseudomonadota</taxon>
        <taxon>Gammaproteobacteria</taxon>
        <taxon>Pseudomonadales</taxon>
        <taxon>Pseudomonadaceae</taxon>
        <taxon>Pseudomonas</taxon>
    </lineage>
</organism>
<dbReference type="NCBIfam" id="TIGR00254">
    <property type="entry name" value="GGDEF"/>
    <property type="match status" value="1"/>
</dbReference>
<dbReference type="InterPro" id="IPR029787">
    <property type="entry name" value="Nucleotide_cyclase"/>
</dbReference>
<dbReference type="SMART" id="SM00267">
    <property type="entry name" value="GGDEF"/>
    <property type="match status" value="1"/>
</dbReference>
<dbReference type="STRING" id="1499686.BN1079_01148"/>
<evidence type="ECO:0000313" key="10">
    <source>
        <dbReference type="EMBL" id="CDZ93845.1"/>
    </source>
</evidence>
<keyword evidence="4" id="KW-0973">c-di-GMP</keyword>
<proteinExistence type="predicted"/>
<dbReference type="PANTHER" id="PTHR44757:SF2">
    <property type="entry name" value="BIOFILM ARCHITECTURE MAINTENANCE PROTEIN MBAA"/>
    <property type="match status" value="1"/>
</dbReference>
<dbReference type="InterPro" id="IPR052155">
    <property type="entry name" value="Biofilm_reg_signaling"/>
</dbReference>
<dbReference type="Gene3D" id="3.30.450.20">
    <property type="entry name" value="PAS domain"/>
    <property type="match status" value="4"/>
</dbReference>
<dbReference type="PROSITE" id="PS50887">
    <property type="entry name" value="GGDEF"/>
    <property type="match status" value="1"/>
</dbReference>
<dbReference type="InterPro" id="IPR000014">
    <property type="entry name" value="PAS"/>
</dbReference>
<dbReference type="Gene3D" id="3.30.70.270">
    <property type="match status" value="1"/>
</dbReference>
<dbReference type="AlphaFoldDB" id="A0A078LRC2"/>
<dbReference type="PROSITE" id="PS50112">
    <property type="entry name" value="PAS"/>
    <property type="match status" value="3"/>
</dbReference>
<dbReference type="InterPro" id="IPR013655">
    <property type="entry name" value="PAS_fold_3"/>
</dbReference>
<evidence type="ECO:0000259" key="7">
    <source>
        <dbReference type="PROSITE" id="PS50113"/>
    </source>
</evidence>
<dbReference type="SUPFAM" id="SSF141868">
    <property type="entry name" value="EAL domain-like"/>
    <property type="match status" value="1"/>
</dbReference>
<dbReference type="GO" id="GO:0005886">
    <property type="term" value="C:plasma membrane"/>
    <property type="evidence" value="ECO:0007669"/>
    <property type="project" value="UniProtKB-SubCell"/>
</dbReference>
<evidence type="ECO:0000259" key="8">
    <source>
        <dbReference type="PROSITE" id="PS50883"/>
    </source>
</evidence>
<evidence type="ECO:0000259" key="9">
    <source>
        <dbReference type="PROSITE" id="PS50887"/>
    </source>
</evidence>
<dbReference type="NCBIfam" id="TIGR00229">
    <property type="entry name" value="sensory_box"/>
    <property type="match status" value="4"/>
</dbReference>
<dbReference type="InterPro" id="IPR001633">
    <property type="entry name" value="EAL_dom"/>
</dbReference>
<feature type="domain" description="GGDEF" evidence="9">
    <location>
        <begin position="560"/>
        <end position="698"/>
    </location>
</feature>
<keyword evidence="11" id="KW-1185">Reference proteome</keyword>
<dbReference type="HOGENOM" id="CLU_000445_41_0_6"/>
<dbReference type="Pfam" id="PF13426">
    <property type="entry name" value="PAS_9"/>
    <property type="match status" value="1"/>
</dbReference>
<dbReference type="SMART" id="SM00052">
    <property type="entry name" value="EAL"/>
    <property type="match status" value="1"/>
</dbReference>
<dbReference type="Gene3D" id="3.20.20.450">
    <property type="entry name" value="EAL domain"/>
    <property type="match status" value="1"/>
</dbReference>
<dbReference type="FunFam" id="3.30.70.270:FF:000001">
    <property type="entry name" value="Diguanylate cyclase domain protein"/>
    <property type="match status" value="1"/>
</dbReference>
<dbReference type="EMBL" id="CCSF01000001">
    <property type="protein sequence ID" value="CDZ93845.1"/>
    <property type="molecule type" value="Genomic_DNA"/>
</dbReference>
<dbReference type="eggNOG" id="COG5001">
    <property type="taxonomic scope" value="Bacteria"/>
</dbReference>
<dbReference type="GO" id="GO:0071732">
    <property type="term" value="P:cellular response to nitric oxide"/>
    <property type="evidence" value="ECO:0007669"/>
    <property type="project" value="UniProtKB-ARBA"/>
</dbReference>
<feature type="domain" description="PAC" evidence="7">
    <location>
        <begin position="225"/>
        <end position="279"/>
    </location>
</feature>
<dbReference type="InterPro" id="IPR043128">
    <property type="entry name" value="Rev_trsase/Diguanyl_cyclase"/>
</dbReference>
<dbReference type="Pfam" id="PF00563">
    <property type="entry name" value="EAL"/>
    <property type="match status" value="1"/>
</dbReference>
<dbReference type="SMART" id="SM00091">
    <property type="entry name" value="PAS"/>
    <property type="match status" value="4"/>
</dbReference>
<evidence type="ECO:0000256" key="2">
    <source>
        <dbReference type="ARBA" id="ARBA00004533"/>
    </source>
</evidence>
<evidence type="ECO:0000259" key="6">
    <source>
        <dbReference type="PROSITE" id="PS50112"/>
    </source>
</evidence>
<dbReference type="CDD" id="cd01948">
    <property type="entry name" value="EAL"/>
    <property type="match status" value="1"/>
</dbReference>